<feature type="compositionally biased region" description="Basic and acidic residues" evidence="1">
    <location>
        <begin position="153"/>
        <end position="170"/>
    </location>
</feature>
<keyword evidence="3" id="KW-1185">Reference proteome</keyword>
<dbReference type="InterPro" id="IPR029204">
    <property type="entry name" value="CNRIP1"/>
</dbReference>
<name>A0A1Y1I5G8_KLENI</name>
<proteinExistence type="predicted"/>
<sequence length="490" mass="53673">MPLFPNKKKGPIGGHVTEEEYVTDELNGVESMSHGQKQMPSFIVAPNLTEEEYVGQEADGGSQQGRDLSGNVRSGQIDQVQNGVAQNGVAEKKAGKGKVSFWKRTLSRGKKEKRPADGAVTEEEYFESERRVLNEATESQLEKVSTSKSKCAKTSEREDVDTRELGDAETKTLGNASTSNLEVGSISGETNANTGAGQEVALLQNGLESGQDDSVRGETAYDTLVQEESTAVQNSVGTRDGDRSLGVAWSGPTVDDHLDRHMQDLRMLMLPKRPGFEPKPWDATAASPFLDFGPIDRVAIRVRILPGGTDCPPIVFKNDGKRFKDLSHTDTCVKLREGMDYFVGLKLMPPVLIKSNSADLQVFSSLKGEDSGTLHEVGKLALTPTREGYCGRWRCQLPSSKNGDRRRMFLKLEIEGIGWIELPLLAKVYADDDRGSSTSGSPLGALLYRCRADPGNSLLGQVVTVDILDCPWEMNDRFNWTRPGKSNQPY</sequence>
<gene>
    <name evidence="2" type="ORF">KFL_001700110</name>
</gene>
<dbReference type="AlphaFoldDB" id="A0A1Y1I5G8"/>
<organism evidence="2 3">
    <name type="scientific">Klebsormidium nitens</name>
    <name type="common">Green alga</name>
    <name type="synonym">Ulothrix nitens</name>
    <dbReference type="NCBI Taxonomy" id="105231"/>
    <lineage>
        <taxon>Eukaryota</taxon>
        <taxon>Viridiplantae</taxon>
        <taxon>Streptophyta</taxon>
        <taxon>Klebsormidiophyceae</taxon>
        <taxon>Klebsormidiales</taxon>
        <taxon>Klebsormidiaceae</taxon>
        <taxon>Klebsormidium</taxon>
    </lineage>
</organism>
<evidence type="ECO:0000256" key="1">
    <source>
        <dbReference type="SAM" id="MobiDB-lite"/>
    </source>
</evidence>
<feature type="compositionally biased region" description="Polar residues" evidence="1">
    <location>
        <begin position="137"/>
        <end position="149"/>
    </location>
</feature>
<evidence type="ECO:0000313" key="3">
    <source>
        <dbReference type="Proteomes" id="UP000054558"/>
    </source>
</evidence>
<dbReference type="Pfam" id="PF15043">
    <property type="entry name" value="CNRIP1"/>
    <property type="match status" value="1"/>
</dbReference>
<protein>
    <submittedName>
        <fullName evidence="2">Uncharacterized protein</fullName>
    </submittedName>
</protein>
<feature type="compositionally biased region" description="Polar residues" evidence="1">
    <location>
        <begin position="172"/>
        <end position="192"/>
    </location>
</feature>
<accession>A0A1Y1I5G8</accession>
<evidence type="ECO:0000313" key="2">
    <source>
        <dbReference type="EMBL" id="GAQ83956.1"/>
    </source>
</evidence>
<dbReference type="EMBL" id="DF237119">
    <property type="protein sequence ID" value="GAQ83956.1"/>
    <property type="molecule type" value="Genomic_DNA"/>
</dbReference>
<reference evidence="2 3" key="1">
    <citation type="journal article" date="2014" name="Nat. Commun.">
        <title>Klebsormidium flaccidum genome reveals primary factors for plant terrestrial adaptation.</title>
        <authorList>
            <person name="Hori K."/>
            <person name="Maruyama F."/>
            <person name="Fujisawa T."/>
            <person name="Togashi T."/>
            <person name="Yamamoto N."/>
            <person name="Seo M."/>
            <person name="Sato S."/>
            <person name="Yamada T."/>
            <person name="Mori H."/>
            <person name="Tajima N."/>
            <person name="Moriyama T."/>
            <person name="Ikeuchi M."/>
            <person name="Watanabe M."/>
            <person name="Wada H."/>
            <person name="Kobayashi K."/>
            <person name="Saito M."/>
            <person name="Masuda T."/>
            <person name="Sasaki-Sekimoto Y."/>
            <person name="Mashiguchi K."/>
            <person name="Awai K."/>
            <person name="Shimojima M."/>
            <person name="Masuda S."/>
            <person name="Iwai M."/>
            <person name="Nobusawa T."/>
            <person name="Narise T."/>
            <person name="Kondo S."/>
            <person name="Saito H."/>
            <person name="Sato R."/>
            <person name="Murakawa M."/>
            <person name="Ihara Y."/>
            <person name="Oshima-Yamada Y."/>
            <person name="Ohtaka K."/>
            <person name="Satoh M."/>
            <person name="Sonobe K."/>
            <person name="Ishii M."/>
            <person name="Ohtani R."/>
            <person name="Kanamori-Sato M."/>
            <person name="Honoki R."/>
            <person name="Miyazaki D."/>
            <person name="Mochizuki H."/>
            <person name="Umetsu J."/>
            <person name="Higashi K."/>
            <person name="Shibata D."/>
            <person name="Kamiya Y."/>
            <person name="Sato N."/>
            <person name="Nakamura Y."/>
            <person name="Tabata S."/>
            <person name="Ida S."/>
            <person name="Kurokawa K."/>
            <person name="Ohta H."/>
        </authorList>
    </citation>
    <scope>NUCLEOTIDE SEQUENCE [LARGE SCALE GENOMIC DNA]</scope>
    <source>
        <strain evidence="2 3">NIES-2285</strain>
    </source>
</reference>
<dbReference type="Proteomes" id="UP000054558">
    <property type="component" value="Unassembled WGS sequence"/>
</dbReference>
<feature type="region of interest" description="Disordered" evidence="1">
    <location>
        <begin position="137"/>
        <end position="192"/>
    </location>
</feature>